<reference evidence="11 12" key="1">
    <citation type="submission" date="2015-06" db="EMBL/GenBank/DDBJ databases">
        <title>Comparative genome analysis of nirS-carrying Bradyrhizobium sp. strains.</title>
        <authorList>
            <person name="Ishii S."/>
            <person name="Jang J."/>
            <person name="Nishizawa T."/>
            <person name="Senoo K."/>
        </authorList>
    </citation>
    <scope>NUCLEOTIDE SEQUENCE [LARGE SCALE GENOMIC DNA]</scope>
    <source>
        <strain evidence="11 12">TSA1</strain>
    </source>
</reference>
<evidence type="ECO:0000256" key="5">
    <source>
        <dbReference type="PROSITE-ProRule" id="PRU00284"/>
    </source>
</evidence>
<dbReference type="Pfam" id="PF00672">
    <property type="entry name" value="HAMP"/>
    <property type="match status" value="1"/>
</dbReference>
<evidence type="ECO:0000259" key="8">
    <source>
        <dbReference type="PROSITE" id="PS50112"/>
    </source>
</evidence>
<dbReference type="Pfam" id="PF08447">
    <property type="entry name" value="PAS_3"/>
    <property type="match status" value="1"/>
</dbReference>
<dbReference type="EMBL" id="LFJC01000003">
    <property type="protein sequence ID" value="PIT02463.1"/>
    <property type="molecule type" value="Genomic_DNA"/>
</dbReference>
<protein>
    <submittedName>
        <fullName evidence="11">Chemotaxis protein</fullName>
    </submittedName>
</protein>
<dbReference type="PROSITE" id="PS50111">
    <property type="entry name" value="CHEMOTAXIS_TRANSDUC_2"/>
    <property type="match status" value="1"/>
</dbReference>
<evidence type="ECO:0000256" key="6">
    <source>
        <dbReference type="SAM" id="Phobius"/>
    </source>
</evidence>
<comment type="similarity">
    <text evidence="4">Belongs to the methyl-accepting chemotaxis (MCP) protein family.</text>
</comment>
<keyword evidence="2" id="KW-0997">Cell inner membrane</keyword>
<dbReference type="InterPro" id="IPR013655">
    <property type="entry name" value="PAS_fold_3"/>
</dbReference>
<dbReference type="PRINTS" id="PR00260">
    <property type="entry name" value="CHEMTRNSDUCR"/>
</dbReference>
<dbReference type="GO" id="GO:0004888">
    <property type="term" value="F:transmembrane signaling receptor activity"/>
    <property type="evidence" value="ECO:0007669"/>
    <property type="project" value="InterPro"/>
</dbReference>
<sequence>MRTNLPVTTTEYPITDETLIVSHTDTKGKLTYFNDQFVEAAGFSEAELMGQPHNIIRHPDMPPVAFENLWATLKQGKPWSGAVKNRRKNGDFYWVLATASPIRQNGQVVGYSSIRTKLPADLRAEAEQVYAMIRENKPHNYRLDAGMIRRRSPLDRLSIFTGTLNARLVTLVTILSLFLLVIGAMGLQGTRQSNSRLQSIYEDRAVPLAQLFEINDRMRDNTVLLFEAATNGRAGKPVEGIAAKVNANLEKVGKAWADYMATYLTPEERSVADSFTPRRMNYVEQGLKPALSLSAERKYEELATLLAGRARELYEAAKTDLDKLVAIQVKEAKAEYDAAEHEYGWLVGGALALLLASIAIGGLVSRQTIRAIVRPLRRLNDAMLSINQAKLDNRIVVERDDELGEALRNLQTLQAIVRFDRDELKATEKRAAAQRKVEMIKLAGNFESAVGEIIETVSSASTELEASANTLTSTAERGERLATMVAAASEEASTNVQSVASATEELSSSVNEIGRQVQESARIANEAVEQARITDQKVGELSMAAARIGDVVELINTIAGQTNLLALNATIEAARAGEAGRGFAVVASEVKALAEQTAKATGEISQQISGIQGATQDSVNAIKMIGTTIKSLSEISSTIAAAVEEQGAATQEIARNVQQAAQGTHQVSSNIADVQRGATETGSASAQVLDAAQALSSDSNRLRTEVDRFLDSVRAA</sequence>
<keyword evidence="2" id="KW-1003">Cell membrane</keyword>
<dbReference type="AlphaFoldDB" id="A0A2M6UCZ9"/>
<dbReference type="PANTHER" id="PTHR32089:SF112">
    <property type="entry name" value="LYSOZYME-LIKE PROTEIN-RELATED"/>
    <property type="match status" value="1"/>
</dbReference>
<dbReference type="InterPro" id="IPR000727">
    <property type="entry name" value="T_SNARE_dom"/>
</dbReference>
<name>A0A2M6UCZ9_9BRAD</name>
<dbReference type="Pfam" id="PF00015">
    <property type="entry name" value="MCPsignal"/>
    <property type="match status" value="1"/>
</dbReference>
<dbReference type="InterPro" id="IPR000014">
    <property type="entry name" value="PAS"/>
</dbReference>
<dbReference type="InterPro" id="IPR001610">
    <property type="entry name" value="PAC"/>
</dbReference>
<dbReference type="InterPro" id="IPR003660">
    <property type="entry name" value="HAMP_dom"/>
</dbReference>
<evidence type="ECO:0000256" key="1">
    <source>
        <dbReference type="ARBA" id="ARBA00004429"/>
    </source>
</evidence>
<dbReference type="CDD" id="cd06225">
    <property type="entry name" value="HAMP"/>
    <property type="match status" value="1"/>
</dbReference>
<feature type="domain" description="Methyl-accepting transducer" evidence="7">
    <location>
        <begin position="453"/>
        <end position="682"/>
    </location>
</feature>
<keyword evidence="12" id="KW-1185">Reference proteome</keyword>
<dbReference type="Pfam" id="PF12729">
    <property type="entry name" value="4HB_MCP_1"/>
    <property type="match status" value="1"/>
</dbReference>
<dbReference type="GO" id="GO:0007165">
    <property type="term" value="P:signal transduction"/>
    <property type="evidence" value="ECO:0007669"/>
    <property type="project" value="UniProtKB-KW"/>
</dbReference>
<dbReference type="PROSITE" id="PS50112">
    <property type="entry name" value="PAS"/>
    <property type="match status" value="1"/>
</dbReference>
<evidence type="ECO:0000259" key="9">
    <source>
        <dbReference type="PROSITE" id="PS50192"/>
    </source>
</evidence>
<dbReference type="SMART" id="SM00086">
    <property type="entry name" value="PAC"/>
    <property type="match status" value="1"/>
</dbReference>
<evidence type="ECO:0000256" key="4">
    <source>
        <dbReference type="ARBA" id="ARBA00029447"/>
    </source>
</evidence>
<evidence type="ECO:0000259" key="10">
    <source>
        <dbReference type="PROSITE" id="PS50885"/>
    </source>
</evidence>
<proteinExistence type="inferred from homology"/>
<dbReference type="InterPro" id="IPR004090">
    <property type="entry name" value="Chemotax_Me-accpt_rcpt"/>
</dbReference>
<dbReference type="NCBIfam" id="TIGR00229">
    <property type="entry name" value="sensory_box"/>
    <property type="match status" value="1"/>
</dbReference>
<dbReference type="InterPro" id="IPR035965">
    <property type="entry name" value="PAS-like_dom_sf"/>
</dbReference>
<evidence type="ECO:0000256" key="2">
    <source>
        <dbReference type="ARBA" id="ARBA00022519"/>
    </source>
</evidence>
<keyword evidence="6" id="KW-1133">Transmembrane helix</keyword>
<feature type="transmembrane region" description="Helical" evidence="6">
    <location>
        <begin position="343"/>
        <end position="364"/>
    </location>
</feature>
<dbReference type="InterPro" id="IPR004089">
    <property type="entry name" value="MCPsignal_dom"/>
</dbReference>
<dbReference type="Gene3D" id="1.10.287.950">
    <property type="entry name" value="Methyl-accepting chemotaxis protein"/>
    <property type="match status" value="1"/>
</dbReference>
<keyword evidence="3 5" id="KW-0807">Transducer</keyword>
<dbReference type="GO" id="GO:0006935">
    <property type="term" value="P:chemotaxis"/>
    <property type="evidence" value="ECO:0007669"/>
    <property type="project" value="InterPro"/>
</dbReference>
<feature type="domain" description="PAS" evidence="8">
    <location>
        <begin position="25"/>
        <end position="76"/>
    </location>
</feature>
<dbReference type="SUPFAM" id="SSF55785">
    <property type="entry name" value="PYP-like sensor domain (PAS domain)"/>
    <property type="match status" value="1"/>
</dbReference>
<feature type="domain" description="HAMP" evidence="10">
    <location>
        <begin position="370"/>
        <end position="422"/>
    </location>
</feature>
<feature type="domain" description="T-SNARE coiled-coil homology" evidence="9">
    <location>
        <begin position="612"/>
        <end position="674"/>
    </location>
</feature>
<organism evidence="11 12">
    <name type="scientific">Bradyrhizobium nitroreducens</name>
    <dbReference type="NCBI Taxonomy" id="709803"/>
    <lineage>
        <taxon>Bacteria</taxon>
        <taxon>Pseudomonadati</taxon>
        <taxon>Pseudomonadota</taxon>
        <taxon>Alphaproteobacteria</taxon>
        <taxon>Hyphomicrobiales</taxon>
        <taxon>Nitrobacteraceae</taxon>
        <taxon>Bradyrhizobium</taxon>
    </lineage>
</organism>
<keyword evidence="6" id="KW-0812">Transmembrane</keyword>
<dbReference type="Gene3D" id="6.10.340.10">
    <property type="match status" value="1"/>
</dbReference>
<dbReference type="SMART" id="SM00283">
    <property type="entry name" value="MA"/>
    <property type="match status" value="1"/>
</dbReference>
<dbReference type="RefSeq" id="WP_100177649.1">
    <property type="nucleotide sequence ID" value="NZ_LFJC01000003.1"/>
</dbReference>
<comment type="caution">
    <text evidence="11">The sequence shown here is derived from an EMBL/GenBank/DDBJ whole genome shotgun (WGS) entry which is preliminary data.</text>
</comment>
<dbReference type="CDD" id="cd00130">
    <property type="entry name" value="PAS"/>
    <property type="match status" value="1"/>
</dbReference>
<dbReference type="GO" id="GO:0005886">
    <property type="term" value="C:plasma membrane"/>
    <property type="evidence" value="ECO:0007669"/>
    <property type="project" value="UniProtKB-SubCell"/>
</dbReference>
<dbReference type="PANTHER" id="PTHR32089">
    <property type="entry name" value="METHYL-ACCEPTING CHEMOTAXIS PROTEIN MCPB"/>
    <property type="match status" value="1"/>
</dbReference>
<dbReference type="SUPFAM" id="SSF158472">
    <property type="entry name" value="HAMP domain-like"/>
    <property type="match status" value="1"/>
</dbReference>
<evidence type="ECO:0000256" key="3">
    <source>
        <dbReference type="ARBA" id="ARBA00023224"/>
    </source>
</evidence>
<gene>
    <name evidence="11" type="ORF">TSA1_18165</name>
</gene>
<dbReference type="InterPro" id="IPR024478">
    <property type="entry name" value="HlyB_4HB_MCP"/>
</dbReference>
<dbReference type="Proteomes" id="UP000228930">
    <property type="component" value="Unassembled WGS sequence"/>
</dbReference>
<dbReference type="SUPFAM" id="SSF58104">
    <property type="entry name" value="Methyl-accepting chemotaxis protein (MCP) signaling domain"/>
    <property type="match status" value="1"/>
</dbReference>
<evidence type="ECO:0000313" key="12">
    <source>
        <dbReference type="Proteomes" id="UP000228930"/>
    </source>
</evidence>
<comment type="subcellular location">
    <subcellularLocation>
        <location evidence="1">Cell inner membrane</location>
        <topology evidence="1">Multi-pass membrane protein</topology>
    </subcellularLocation>
</comment>
<keyword evidence="6" id="KW-0472">Membrane</keyword>
<dbReference type="CDD" id="cd11386">
    <property type="entry name" value="MCP_signal"/>
    <property type="match status" value="1"/>
</dbReference>
<accession>A0A2M6UCZ9</accession>
<feature type="transmembrane region" description="Helical" evidence="6">
    <location>
        <begin position="168"/>
        <end position="187"/>
    </location>
</feature>
<dbReference type="PROSITE" id="PS50885">
    <property type="entry name" value="HAMP"/>
    <property type="match status" value="1"/>
</dbReference>
<evidence type="ECO:0000259" key="7">
    <source>
        <dbReference type="PROSITE" id="PS50111"/>
    </source>
</evidence>
<evidence type="ECO:0000313" key="11">
    <source>
        <dbReference type="EMBL" id="PIT02463.1"/>
    </source>
</evidence>
<dbReference type="PROSITE" id="PS50192">
    <property type="entry name" value="T_SNARE"/>
    <property type="match status" value="1"/>
</dbReference>
<dbReference type="Gene3D" id="3.30.450.20">
    <property type="entry name" value="PAS domain"/>
    <property type="match status" value="1"/>
</dbReference>